<keyword evidence="2" id="KW-1185">Reference proteome</keyword>
<comment type="caution">
    <text evidence="1">The sequence shown here is derived from an EMBL/GenBank/DDBJ whole genome shotgun (WGS) entry which is preliminary data.</text>
</comment>
<dbReference type="EMBL" id="CM023471">
    <property type="protein sequence ID" value="KAH7967068.1"/>
    <property type="molecule type" value="Genomic_DNA"/>
</dbReference>
<dbReference type="Proteomes" id="UP000821865">
    <property type="component" value="Chromosome 2"/>
</dbReference>
<evidence type="ECO:0000313" key="2">
    <source>
        <dbReference type="Proteomes" id="UP000821865"/>
    </source>
</evidence>
<protein>
    <submittedName>
        <fullName evidence="1">Uncharacterized protein</fullName>
    </submittedName>
</protein>
<organism evidence="1 2">
    <name type="scientific">Dermacentor silvarum</name>
    <name type="common">Tick</name>
    <dbReference type="NCBI Taxonomy" id="543639"/>
    <lineage>
        <taxon>Eukaryota</taxon>
        <taxon>Metazoa</taxon>
        <taxon>Ecdysozoa</taxon>
        <taxon>Arthropoda</taxon>
        <taxon>Chelicerata</taxon>
        <taxon>Arachnida</taxon>
        <taxon>Acari</taxon>
        <taxon>Parasitiformes</taxon>
        <taxon>Ixodida</taxon>
        <taxon>Ixodoidea</taxon>
        <taxon>Ixodidae</taxon>
        <taxon>Rhipicephalinae</taxon>
        <taxon>Dermacentor</taxon>
    </lineage>
</organism>
<proteinExistence type="predicted"/>
<gene>
    <name evidence="1" type="ORF">HPB49_022149</name>
</gene>
<evidence type="ECO:0000313" key="1">
    <source>
        <dbReference type="EMBL" id="KAH7967068.1"/>
    </source>
</evidence>
<sequence length="129" mass="14300">MRKGDVPGVLLGDMGHACRPYLMAPLKDPGGKDSLESRCVWLVTIIYNNTFRYNKSQIRTRNTVEGAFGIWKIRFPCLDMKLQIETTSVIVITACAALHNFGRNHPSDELLPQCSAALPSFTSSRSTAL</sequence>
<reference evidence="1" key="1">
    <citation type="submission" date="2020-05" db="EMBL/GenBank/DDBJ databases">
        <title>Large-scale comparative analyses of tick genomes elucidate their genetic diversity and vector capacities.</title>
        <authorList>
            <person name="Jia N."/>
            <person name="Wang J."/>
            <person name="Shi W."/>
            <person name="Du L."/>
            <person name="Sun Y."/>
            <person name="Zhan W."/>
            <person name="Jiang J."/>
            <person name="Wang Q."/>
            <person name="Zhang B."/>
            <person name="Ji P."/>
            <person name="Sakyi L.B."/>
            <person name="Cui X."/>
            <person name="Yuan T."/>
            <person name="Jiang B."/>
            <person name="Yang W."/>
            <person name="Lam T.T.-Y."/>
            <person name="Chang Q."/>
            <person name="Ding S."/>
            <person name="Wang X."/>
            <person name="Zhu J."/>
            <person name="Ruan X."/>
            <person name="Zhao L."/>
            <person name="Wei J."/>
            <person name="Que T."/>
            <person name="Du C."/>
            <person name="Cheng J."/>
            <person name="Dai P."/>
            <person name="Han X."/>
            <person name="Huang E."/>
            <person name="Gao Y."/>
            <person name="Liu J."/>
            <person name="Shao H."/>
            <person name="Ye R."/>
            <person name="Li L."/>
            <person name="Wei W."/>
            <person name="Wang X."/>
            <person name="Wang C."/>
            <person name="Yang T."/>
            <person name="Huo Q."/>
            <person name="Li W."/>
            <person name="Guo W."/>
            <person name="Chen H."/>
            <person name="Zhou L."/>
            <person name="Ni X."/>
            <person name="Tian J."/>
            <person name="Zhou Y."/>
            <person name="Sheng Y."/>
            <person name="Liu T."/>
            <person name="Pan Y."/>
            <person name="Xia L."/>
            <person name="Li J."/>
            <person name="Zhao F."/>
            <person name="Cao W."/>
        </authorList>
    </citation>
    <scope>NUCLEOTIDE SEQUENCE</scope>
    <source>
        <strain evidence="1">Dsil-2018</strain>
    </source>
</reference>
<accession>A0ACB8DGF0</accession>
<name>A0ACB8DGF0_DERSI</name>